<dbReference type="InterPro" id="IPR036069">
    <property type="entry name" value="DUF34/NIF3_sf"/>
</dbReference>
<dbReference type="GO" id="GO:0005737">
    <property type="term" value="C:cytoplasm"/>
    <property type="evidence" value="ECO:0007669"/>
    <property type="project" value="TreeGrafter"/>
</dbReference>
<feature type="binding site" evidence="4">
    <location>
        <position position="233"/>
    </location>
    <ligand>
        <name>a divalent metal cation</name>
        <dbReference type="ChEBI" id="CHEBI:60240"/>
        <label>1</label>
    </ligand>
</feature>
<sequence length="265" mass="29346">MKTTISQVMRALTEPVGVLEPTVDTLKYGDPEAEVTGIVTTFMPTQAVLEEAVELGANLIVAHEGPFFSHQDSFVQALKQDPVYLAKDACIREAGLALFRFHDYWHRYQPDGIMEGLLEALAWSDRAVRHEAVASVVQLPPVTVREIAQYVKRQLGLSYVRVTGGLDQTCERIGLLAGYRGGGEHAIPLFEREQLDLVVYGEGPEWETPEYVRDAVRQGRGKALIVLGHAESEAAGMKLLADRLQTRFPDVPVHFAANPPIFQVL</sequence>
<keyword evidence="3 4" id="KW-0479">Metal-binding</keyword>
<evidence type="ECO:0000313" key="5">
    <source>
        <dbReference type="EMBL" id="GIQ71081.1"/>
    </source>
</evidence>
<reference evidence="5" key="1">
    <citation type="submission" date="2021-04" db="EMBL/GenBank/DDBJ databases">
        <title>Draft genome sequence of Xylanibacillus composti strain K13.</title>
        <authorList>
            <person name="Uke A."/>
            <person name="Chhe C."/>
            <person name="Baramee S."/>
            <person name="Kosugi A."/>
        </authorList>
    </citation>
    <scope>NUCLEOTIDE SEQUENCE</scope>
    <source>
        <strain evidence="5">K13</strain>
    </source>
</reference>
<evidence type="ECO:0000256" key="4">
    <source>
        <dbReference type="PIRSR" id="PIRSR602678-1"/>
    </source>
</evidence>
<dbReference type="PANTHER" id="PTHR13799">
    <property type="entry name" value="NGG1 INTERACTING FACTOR 3"/>
    <property type="match status" value="1"/>
</dbReference>
<dbReference type="Pfam" id="PF01784">
    <property type="entry name" value="DUF34_NIF3"/>
    <property type="match status" value="1"/>
</dbReference>
<dbReference type="InterPro" id="IPR002678">
    <property type="entry name" value="DUF34/NIF3"/>
</dbReference>
<proteinExistence type="inferred from homology"/>
<dbReference type="Proteomes" id="UP000677918">
    <property type="component" value="Unassembled WGS sequence"/>
</dbReference>
<comment type="caution">
    <text evidence="5">The sequence shown here is derived from an EMBL/GenBank/DDBJ whole genome shotgun (WGS) entry which is preliminary data.</text>
</comment>
<dbReference type="AlphaFoldDB" id="A0A8J4H715"/>
<evidence type="ECO:0000313" key="6">
    <source>
        <dbReference type="Proteomes" id="UP000677918"/>
    </source>
</evidence>
<feature type="binding site" evidence="4">
    <location>
        <position position="229"/>
    </location>
    <ligand>
        <name>a divalent metal cation</name>
        <dbReference type="ChEBI" id="CHEBI:60240"/>
        <label>1</label>
    </ligand>
</feature>
<comment type="similarity">
    <text evidence="1">Belongs to the GTP cyclohydrolase I type 2/NIF3 family.</text>
</comment>
<evidence type="ECO:0000256" key="2">
    <source>
        <dbReference type="ARBA" id="ARBA00022112"/>
    </source>
</evidence>
<evidence type="ECO:0000256" key="1">
    <source>
        <dbReference type="ARBA" id="ARBA00006964"/>
    </source>
</evidence>
<protein>
    <recommendedName>
        <fullName evidence="2">GTP cyclohydrolase 1 type 2 homolog</fullName>
    </recommendedName>
</protein>
<dbReference type="PANTHER" id="PTHR13799:SF14">
    <property type="entry name" value="GTP CYCLOHYDROLASE 1 TYPE 2 HOMOLOG"/>
    <property type="match status" value="1"/>
</dbReference>
<name>A0A8J4H715_9BACL</name>
<dbReference type="Gene3D" id="3.40.1390.30">
    <property type="entry name" value="NIF3 (NGG1p interacting factor 3)-like"/>
    <property type="match status" value="2"/>
</dbReference>
<accession>A0A8J4H715</accession>
<dbReference type="EMBL" id="BOVK01000069">
    <property type="protein sequence ID" value="GIQ71081.1"/>
    <property type="molecule type" value="Genomic_DNA"/>
</dbReference>
<dbReference type="SUPFAM" id="SSF102705">
    <property type="entry name" value="NIF3 (NGG1p interacting factor 3)-like"/>
    <property type="match status" value="1"/>
</dbReference>
<feature type="binding site" evidence="4">
    <location>
        <position position="63"/>
    </location>
    <ligand>
        <name>a divalent metal cation</name>
        <dbReference type="ChEBI" id="CHEBI:60240"/>
        <label>1</label>
    </ligand>
</feature>
<gene>
    <name evidence="5" type="ORF">XYCOK13_39050</name>
</gene>
<organism evidence="5 6">
    <name type="scientific">Xylanibacillus composti</name>
    <dbReference type="NCBI Taxonomy" id="1572762"/>
    <lineage>
        <taxon>Bacteria</taxon>
        <taxon>Bacillati</taxon>
        <taxon>Bacillota</taxon>
        <taxon>Bacilli</taxon>
        <taxon>Bacillales</taxon>
        <taxon>Paenibacillaceae</taxon>
        <taxon>Xylanibacillus</taxon>
    </lineage>
</organism>
<dbReference type="GO" id="GO:0046872">
    <property type="term" value="F:metal ion binding"/>
    <property type="evidence" value="ECO:0007669"/>
    <property type="project" value="UniProtKB-KW"/>
</dbReference>
<evidence type="ECO:0000256" key="3">
    <source>
        <dbReference type="ARBA" id="ARBA00022723"/>
    </source>
</evidence>
<dbReference type="RefSeq" id="WP_213413888.1">
    <property type="nucleotide sequence ID" value="NZ_BOVK01000069.1"/>
</dbReference>
<keyword evidence="6" id="KW-1185">Reference proteome</keyword>